<comment type="similarity">
    <text evidence="2">Belongs to the RecX family.</text>
</comment>
<gene>
    <name evidence="7" type="ordered locus">Dester_1471</name>
</gene>
<dbReference type="STRING" id="868864.Dester_1471"/>
<dbReference type="Pfam" id="PF21981">
    <property type="entry name" value="RecX_HTH3"/>
    <property type="match status" value="1"/>
</dbReference>
<dbReference type="Proteomes" id="UP000007102">
    <property type="component" value="Chromosome"/>
</dbReference>
<name>F0S218_DESTD</name>
<evidence type="ECO:0000313" key="8">
    <source>
        <dbReference type="Proteomes" id="UP000007102"/>
    </source>
</evidence>
<evidence type="ECO:0000259" key="6">
    <source>
        <dbReference type="Pfam" id="PF21981"/>
    </source>
</evidence>
<dbReference type="InterPro" id="IPR053925">
    <property type="entry name" value="RecX_HTH_3rd"/>
</dbReference>
<dbReference type="Pfam" id="PF02631">
    <property type="entry name" value="RecX_HTH2"/>
    <property type="match status" value="1"/>
</dbReference>
<dbReference type="InParanoid" id="F0S218"/>
<dbReference type="InterPro" id="IPR053924">
    <property type="entry name" value="RecX_HTH_2nd"/>
</dbReference>
<dbReference type="FunCoup" id="F0S218">
    <property type="interactions" value="30"/>
</dbReference>
<evidence type="ECO:0000256" key="3">
    <source>
        <dbReference type="ARBA" id="ARBA00018111"/>
    </source>
</evidence>
<evidence type="ECO:0000256" key="4">
    <source>
        <dbReference type="ARBA" id="ARBA00022490"/>
    </source>
</evidence>
<evidence type="ECO:0000256" key="1">
    <source>
        <dbReference type="ARBA" id="ARBA00004496"/>
    </source>
</evidence>
<dbReference type="eggNOG" id="COG2137">
    <property type="taxonomic scope" value="Bacteria"/>
</dbReference>
<evidence type="ECO:0000313" key="7">
    <source>
        <dbReference type="EMBL" id="ADY74099.1"/>
    </source>
</evidence>
<dbReference type="AlphaFoldDB" id="F0S218"/>
<evidence type="ECO:0000259" key="5">
    <source>
        <dbReference type="Pfam" id="PF02631"/>
    </source>
</evidence>
<dbReference type="GO" id="GO:0005737">
    <property type="term" value="C:cytoplasm"/>
    <property type="evidence" value="ECO:0007669"/>
    <property type="project" value="UniProtKB-SubCell"/>
</dbReference>
<organism evidence="7 8">
    <name type="scientific">Desulfurobacterium thermolithotrophum (strain DSM 11699 / BSA)</name>
    <dbReference type="NCBI Taxonomy" id="868864"/>
    <lineage>
        <taxon>Bacteria</taxon>
        <taxon>Pseudomonadati</taxon>
        <taxon>Aquificota</taxon>
        <taxon>Aquificia</taxon>
        <taxon>Desulfurobacteriales</taxon>
        <taxon>Desulfurobacteriaceae</taxon>
        <taxon>Desulfurobacterium</taxon>
    </lineage>
</organism>
<keyword evidence="4" id="KW-0963">Cytoplasm</keyword>
<dbReference type="GO" id="GO:0006282">
    <property type="term" value="P:regulation of DNA repair"/>
    <property type="evidence" value="ECO:0007669"/>
    <property type="project" value="InterPro"/>
</dbReference>
<keyword evidence="8" id="KW-1185">Reference proteome</keyword>
<reference evidence="8" key="2">
    <citation type="submission" date="2011-02" db="EMBL/GenBank/DDBJ databases">
        <title>The complete genome of Desulfurobacterium thermolithotrophum DSM 11699.</title>
        <authorList>
            <consortium name="US DOE Joint Genome Institute (JGI-PGF)"/>
            <person name="Lucas S."/>
            <person name="Copeland A."/>
            <person name="Lapidus A."/>
            <person name="Bruce D."/>
            <person name="Goodwin L."/>
            <person name="Pitluck S."/>
            <person name="Kyrpides N."/>
            <person name="Mavromatis K."/>
            <person name="Pagani I."/>
            <person name="Ivanova N."/>
            <person name="Mikhailova N."/>
            <person name="Daligault H."/>
            <person name="Detter J.C."/>
            <person name="Tapia R."/>
            <person name="Han C."/>
            <person name="Land M."/>
            <person name="Hauser L."/>
            <person name="Markowitz V."/>
            <person name="Cheng J.-F."/>
            <person name="Hugenholtz P."/>
            <person name="Woyke T."/>
            <person name="Wu D."/>
            <person name="Spring S."/>
            <person name="Brambilla E."/>
            <person name="Klenk H.-P."/>
            <person name="Eisen J.A."/>
        </authorList>
    </citation>
    <scope>NUCLEOTIDE SEQUENCE [LARGE SCALE GENOMIC DNA]</scope>
    <source>
        <strain evidence="8">DSM 11699 / BSA</strain>
    </source>
</reference>
<accession>F0S218</accession>
<sequence length="144" mass="17431">MDLTFKKIYTYTIFLLSKKDYSPQSLRKKILEKFPEAENQIINNVIDTLKKENFLNEFRTAHNYFTSKMEKGWGKKKIRYSLRQKGFSEEVIKELETTIEFDYSFIKKEIEKKFGQVKDKKLREKAKRFLLQRGFSYCEIENIL</sequence>
<dbReference type="InterPro" id="IPR036388">
    <property type="entry name" value="WH-like_DNA-bd_sf"/>
</dbReference>
<dbReference type="RefSeq" id="WP_013639047.1">
    <property type="nucleotide sequence ID" value="NC_015185.1"/>
</dbReference>
<dbReference type="HOGENOM" id="CLU_066607_3_2_0"/>
<dbReference type="PANTHER" id="PTHR33602">
    <property type="entry name" value="REGULATORY PROTEIN RECX FAMILY PROTEIN"/>
    <property type="match status" value="1"/>
</dbReference>
<evidence type="ECO:0000256" key="2">
    <source>
        <dbReference type="ARBA" id="ARBA00009695"/>
    </source>
</evidence>
<dbReference type="EMBL" id="CP002543">
    <property type="protein sequence ID" value="ADY74099.1"/>
    <property type="molecule type" value="Genomic_DNA"/>
</dbReference>
<dbReference type="KEGG" id="dte:Dester_1471"/>
<dbReference type="InterPro" id="IPR003783">
    <property type="entry name" value="Regulatory_RecX"/>
</dbReference>
<dbReference type="Gene3D" id="1.10.10.10">
    <property type="entry name" value="Winged helix-like DNA-binding domain superfamily/Winged helix DNA-binding domain"/>
    <property type="match status" value="2"/>
</dbReference>
<reference evidence="7 8" key="1">
    <citation type="journal article" date="2011" name="Stand. Genomic Sci.">
        <title>Complete genome sequence of the thermophilic sulfur-reducer Desulfurobacterium thermolithotrophum type strain (BSA(T)) from a deep-sea hydrothermal vent.</title>
        <authorList>
            <person name="Goker M."/>
            <person name="Daligault H."/>
            <person name="Mwirichia R."/>
            <person name="Lapidus A."/>
            <person name="Lucas S."/>
            <person name="Deshpande S."/>
            <person name="Pagani I."/>
            <person name="Tapia R."/>
            <person name="Cheng J.F."/>
            <person name="Goodwin L."/>
            <person name="Pitluck S."/>
            <person name="Liolios K."/>
            <person name="Ivanova N."/>
            <person name="Mavromatis K."/>
            <person name="Mikhailova N."/>
            <person name="Pati A."/>
            <person name="Chen A."/>
            <person name="Palaniappan K."/>
            <person name="Han C."/>
            <person name="Land M."/>
            <person name="Hauser L."/>
            <person name="Pan C."/>
            <person name="Brambilla E.M."/>
            <person name="Rohde M."/>
            <person name="Spring S."/>
            <person name="Sikorski J."/>
            <person name="Wirth R."/>
            <person name="Detter J.C."/>
            <person name="Woyke T."/>
            <person name="Bristow J."/>
            <person name="Eisen J.A."/>
            <person name="Markowitz V."/>
            <person name="Hugenholtz P."/>
            <person name="Kyrpides N.C."/>
            <person name="Klenk H.P."/>
        </authorList>
    </citation>
    <scope>NUCLEOTIDE SEQUENCE [LARGE SCALE GENOMIC DNA]</scope>
    <source>
        <strain evidence="8">DSM 11699 / BSA</strain>
    </source>
</reference>
<feature type="domain" description="RecX third three-helical" evidence="6">
    <location>
        <begin position="107"/>
        <end position="143"/>
    </location>
</feature>
<dbReference type="OrthoDB" id="14251at2"/>
<dbReference type="PANTHER" id="PTHR33602:SF1">
    <property type="entry name" value="REGULATORY PROTEIN RECX FAMILY PROTEIN"/>
    <property type="match status" value="1"/>
</dbReference>
<feature type="domain" description="RecX second three-helical" evidence="5">
    <location>
        <begin position="57"/>
        <end position="94"/>
    </location>
</feature>
<protein>
    <recommendedName>
        <fullName evidence="3">Regulatory protein RecX</fullName>
    </recommendedName>
</protein>
<comment type="subcellular location">
    <subcellularLocation>
        <location evidence="1">Cytoplasm</location>
    </subcellularLocation>
</comment>
<proteinExistence type="inferred from homology"/>